<accession>A0A6S6VV50</accession>
<dbReference type="Proteomes" id="UP000472372">
    <property type="component" value="Chromosome 2"/>
</dbReference>
<feature type="region of interest" description="Disordered" evidence="1">
    <location>
        <begin position="1"/>
        <end position="29"/>
    </location>
</feature>
<feature type="compositionally biased region" description="Polar residues" evidence="1">
    <location>
        <begin position="172"/>
        <end position="184"/>
    </location>
</feature>
<evidence type="ECO:0000313" key="2">
    <source>
        <dbReference type="EMBL" id="CAE7007946.1"/>
    </source>
</evidence>
<feature type="region of interest" description="Disordered" evidence="1">
    <location>
        <begin position="171"/>
        <end position="201"/>
    </location>
</feature>
<sequence>MSSPPTPAASATPEATGATEPPQGPLHRSGDAYVQLPYHRVMWQDQSEIELAQPLAMKYGRVIERRADVWIYLTKTTRTLIFHSYHPDGEPDGVHIVDEILEKAIPCFAFKLAKTPMEILALATYYFMRKGLPENYNLALTPHQADLLSAMCRGKRRSKVVVLKVCLAPGQTPKSTQEPETPQPVQALEVSPSRDTSQTQPEEVALLAGVNEELQQPVKVESTPTSPFVDPPIDRYLDLEDEEKELSDELKRHNCRVTEMRRRVIEAQALLEKEEKEAAKVVDRKDKSEAEKKRLWDAMSKEDVRELGRRGGHRKRQKAY</sequence>
<evidence type="ECO:0000313" key="3">
    <source>
        <dbReference type="Proteomes" id="UP000472372"/>
    </source>
</evidence>
<name>A0A6S6VV50_9PLEO</name>
<proteinExistence type="predicted"/>
<dbReference type="AlphaFoldDB" id="A0A6S6VV50"/>
<feature type="compositionally biased region" description="Low complexity" evidence="1">
    <location>
        <begin position="8"/>
        <end position="21"/>
    </location>
</feature>
<feature type="compositionally biased region" description="Basic and acidic residues" evidence="1">
    <location>
        <begin position="275"/>
        <end position="309"/>
    </location>
</feature>
<feature type="compositionally biased region" description="Basic residues" evidence="1">
    <location>
        <begin position="310"/>
        <end position="320"/>
    </location>
</feature>
<evidence type="ECO:0000256" key="1">
    <source>
        <dbReference type="SAM" id="MobiDB-lite"/>
    </source>
</evidence>
<feature type="region of interest" description="Disordered" evidence="1">
    <location>
        <begin position="275"/>
        <end position="320"/>
    </location>
</feature>
<protein>
    <submittedName>
        <fullName evidence="2">Uncharacterized protein</fullName>
    </submittedName>
</protein>
<reference evidence="2" key="1">
    <citation type="submission" date="2021-02" db="EMBL/GenBank/DDBJ databases">
        <authorList>
            <person name="Syme A R."/>
            <person name="Syme A R."/>
            <person name="Moolhuijzen P."/>
        </authorList>
    </citation>
    <scope>NUCLEOTIDE SEQUENCE</scope>
    <source>
        <strain evidence="2">W1-1</strain>
    </source>
</reference>
<organism evidence="2 3">
    <name type="scientific">Pyrenophora teres f. teres</name>
    <dbReference type="NCBI Taxonomy" id="97479"/>
    <lineage>
        <taxon>Eukaryota</taxon>
        <taxon>Fungi</taxon>
        <taxon>Dikarya</taxon>
        <taxon>Ascomycota</taxon>
        <taxon>Pezizomycotina</taxon>
        <taxon>Dothideomycetes</taxon>
        <taxon>Pleosporomycetidae</taxon>
        <taxon>Pleosporales</taxon>
        <taxon>Pleosporineae</taxon>
        <taxon>Pleosporaceae</taxon>
        <taxon>Pyrenophora</taxon>
    </lineage>
</organism>
<gene>
    <name evidence="2" type="ORF">PTTW11_01625</name>
</gene>
<dbReference type="EMBL" id="HG992978">
    <property type="protein sequence ID" value="CAE7007946.1"/>
    <property type="molecule type" value="Genomic_DNA"/>
</dbReference>